<comment type="caution">
    <text evidence="2">The sequence shown here is derived from an EMBL/GenBank/DDBJ whole genome shotgun (WGS) entry which is preliminary data.</text>
</comment>
<evidence type="ECO:0000313" key="2">
    <source>
        <dbReference type="EMBL" id="TWH76269.1"/>
    </source>
</evidence>
<dbReference type="InterPro" id="IPR041657">
    <property type="entry name" value="HTH_17"/>
</dbReference>
<protein>
    <submittedName>
        <fullName evidence="2">AlpA family transcriptional regulator</fullName>
    </submittedName>
</protein>
<name>A0A562IZ29_9GAMM</name>
<dbReference type="Gene3D" id="1.10.238.160">
    <property type="match status" value="1"/>
</dbReference>
<dbReference type="Pfam" id="PF12728">
    <property type="entry name" value="HTH_17"/>
    <property type="match status" value="1"/>
</dbReference>
<evidence type="ECO:0000259" key="1">
    <source>
        <dbReference type="Pfam" id="PF12728"/>
    </source>
</evidence>
<keyword evidence="3" id="KW-1185">Reference proteome</keyword>
<dbReference type="RefSeq" id="WP_144570916.1">
    <property type="nucleotide sequence ID" value="NZ_VLKG01000003.1"/>
</dbReference>
<dbReference type="Proteomes" id="UP000319627">
    <property type="component" value="Unassembled WGS sequence"/>
</dbReference>
<evidence type="ECO:0000313" key="3">
    <source>
        <dbReference type="Proteomes" id="UP000319627"/>
    </source>
</evidence>
<dbReference type="AlphaFoldDB" id="A0A562IZ29"/>
<accession>A0A562IZ29</accession>
<feature type="domain" description="Helix-turn-helix" evidence="1">
    <location>
        <begin position="21"/>
        <end position="69"/>
    </location>
</feature>
<dbReference type="EMBL" id="VLKG01000003">
    <property type="protein sequence ID" value="TWH76269.1"/>
    <property type="molecule type" value="Genomic_DNA"/>
</dbReference>
<sequence length="71" mass="8132">MAQTATCNTPPNLPINGTFATTEQFCTYYQISRTTWWRWSRTDGFPKALRFGRSVRWPADAVEAFLNQQGA</sequence>
<reference evidence="2 3" key="1">
    <citation type="submission" date="2019-07" db="EMBL/GenBank/DDBJ databases">
        <title>Genomic Encyclopedia of Type Strains, Phase I: the one thousand microbial genomes (KMG-I) project.</title>
        <authorList>
            <person name="Kyrpides N."/>
        </authorList>
    </citation>
    <scope>NUCLEOTIDE SEQUENCE [LARGE SCALE GENOMIC DNA]</scope>
    <source>
        <strain evidence="2 3">DSM 375</strain>
    </source>
</reference>
<gene>
    <name evidence="2" type="ORF">LX59_01192</name>
</gene>
<organism evidence="2 3">
    <name type="scientific">Azomonas agilis</name>
    <dbReference type="NCBI Taxonomy" id="116849"/>
    <lineage>
        <taxon>Bacteria</taxon>
        <taxon>Pseudomonadati</taxon>
        <taxon>Pseudomonadota</taxon>
        <taxon>Gammaproteobacteria</taxon>
        <taxon>Pseudomonadales</taxon>
        <taxon>Pseudomonadaceae</taxon>
        <taxon>Azomonas</taxon>
    </lineage>
</organism>
<dbReference type="OrthoDB" id="6908481at2"/>
<proteinExistence type="predicted"/>